<organism evidence="6 7">
    <name type="scientific">Hypericibacter terrae</name>
    <dbReference type="NCBI Taxonomy" id="2602015"/>
    <lineage>
        <taxon>Bacteria</taxon>
        <taxon>Pseudomonadati</taxon>
        <taxon>Pseudomonadota</taxon>
        <taxon>Alphaproteobacteria</taxon>
        <taxon>Rhodospirillales</taxon>
        <taxon>Dongiaceae</taxon>
        <taxon>Hypericibacter</taxon>
    </lineage>
</organism>
<evidence type="ECO:0000256" key="2">
    <source>
        <dbReference type="ARBA" id="ARBA00023015"/>
    </source>
</evidence>
<dbReference type="Pfam" id="PF00126">
    <property type="entry name" value="HTH_1"/>
    <property type="match status" value="1"/>
</dbReference>
<name>A0A5J6MII5_9PROT</name>
<dbReference type="AlphaFoldDB" id="A0A5J6MII5"/>
<dbReference type="RefSeq" id="WP_151176489.1">
    <property type="nucleotide sequence ID" value="NZ_CP042906.1"/>
</dbReference>
<sequence>MSFTLKQLRYFVAAAETGTITAAARRLNISQPSVSAAVAELEESLGLDLFLRHHAQGLSLTPAGRRLQTEATDLLAHAEELRQGALDLSQRPGGEIELGCFQTFAPMRIPGMLRALKGRFPDMTVRVREEHLAGLLEGLRRGRFDLGLTYDLGLGPEFSFETLAEVPLYVMLPVRHRFATRKLVALADLVEEPLVLLDLPQSRDHFLSILRARGLEPRIAHETTSLEMVRGLVANGFGYALMHSRPENDRALDGQRLAYRPVKEPVPAQRLGLASLAGARPTRAAQRFAEFCREHFAGSP</sequence>
<keyword evidence="4" id="KW-0804">Transcription</keyword>
<dbReference type="OrthoDB" id="8679465at2"/>
<dbReference type="GO" id="GO:0003700">
    <property type="term" value="F:DNA-binding transcription factor activity"/>
    <property type="evidence" value="ECO:0007669"/>
    <property type="project" value="InterPro"/>
</dbReference>
<comment type="similarity">
    <text evidence="1">Belongs to the LysR transcriptional regulatory family.</text>
</comment>
<accession>A0A5J6MII5</accession>
<keyword evidence="3" id="KW-0238">DNA-binding</keyword>
<dbReference type="PROSITE" id="PS50931">
    <property type="entry name" value="HTH_LYSR"/>
    <property type="match status" value="1"/>
</dbReference>
<protein>
    <submittedName>
        <fullName evidence="6">LysR family transcriptional regulator</fullName>
    </submittedName>
</protein>
<dbReference type="GO" id="GO:0003677">
    <property type="term" value="F:DNA binding"/>
    <property type="evidence" value="ECO:0007669"/>
    <property type="project" value="UniProtKB-KW"/>
</dbReference>
<dbReference type="SUPFAM" id="SSF53850">
    <property type="entry name" value="Periplasmic binding protein-like II"/>
    <property type="match status" value="1"/>
</dbReference>
<evidence type="ECO:0000313" key="6">
    <source>
        <dbReference type="EMBL" id="QEX16090.1"/>
    </source>
</evidence>
<reference evidence="6 7" key="1">
    <citation type="submission" date="2019-08" db="EMBL/GenBank/DDBJ databases">
        <title>Hyperibacter terrae gen. nov., sp. nov. and Hyperibacter viscosus sp. nov., two new members in the family Rhodospirillaceae isolated from the rhizosphere of Hypericum perforatum.</title>
        <authorList>
            <person name="Noviana Z."/>
        </authorList>
    </citation>
    <scope>NUCLEOTIDE SEQUENCE [LARGE SCALE GENOMIC DNA]</scope>
    <source>
        <strain evidence="6 7">R5913</strain>
    </source>
</reference>
<dbReference type="SUPFAM" id="SSF46785">
    <property type="entry name" value="Winged helix' DNA-binding domain"/>
    <property type="match status" value="1"/>
</dbReference>
<dbReference type="EMBL" id="CP042906">
    <property type="protein sequence ID" value="QEX16090.1"/>
    <property type="molecule type" value="Genomic_DNA"/>
</dbReference>
<dbReference type="Pfam" id="PF03466">
    <property type="entry name" value="LysR_substrate"/>
    <property type="match status" value="1"/>
</dbReference>
<evidence type="ECO:0000256" key="4">
    <source>
        <dbReference type="ARBA" id="ARBA00023163"/>
    </source>
</evidence>
<dbReference type="KEGG" id="htq:FRZ44_13820"/>
<evidence type="ECO:0000259" key="5">
    <source>
        <dbReference type="PROSITE" id="PS50931"/>
    </source>
</evidence>
<dbReference type="Gene3D" id="3.40.190.10">
    <property type="entry name" value="Periplasmic binding protein-like II"/>
    <property type="match status" value="2"/>
</dbReference>
<feature type="domain" description="HTH lysR-type" evidence="5">
    <location>
        <begin position="3"/>
        <end position="61"/>
    </location>
</feature>
<dbReference type="GO" id="GO:0032993">
    <property type="term" value="C:protein-DNA complex"/>
    <property type="evidence" value="ECO:0007669"/>
    <property type="project" value="TreeGrafter"/>
</dbReference>
<evidence type="ECO:0000256" key="3">
    <source>
        <dbReference type="ARBA" id="ARBA00023125"/>
    </source>
</evidence>
<evidence type="ECO:0000256" key="1">
    <source>
        <dbReference type="ARBA" id="ARBA00009437"/>
    </source>
</evidence>
<dbReference type="Proteomes" id="UP000326202">
    <property type="component" value="Chromosome"/>
</dbReference>
<dbReference type="FunFam" id="1.10.10.10:FF:000001">
    <property type="entry name" value="LysR family transcriptional regulator"/>
    <property type="match status" value="1"/>
</dbReference>
<gene>
    <name evidence="6" type="ORF">FRZ44_13820</name>
</gene>
<dbReference type="InterPro" id="IPR036388">
    <property type="entry name" value="WH-like_DNA-bd_sf"/>
</dbReference>
<dbReference type="InterPro" id="IPR005119">
    <property type="entry name" value="LysR_subst-bd"/>
</dbReference>
<dbReference type="InterPro" id="IPR000847">
    <property type="entry name" value="LysR_HTH_N"/>
</dbReference>
<dbReference type="InterPro" id="IPR036390">
    <property type="entry name" value="WH_DNA-bd_sf"/>
</dbReference>
<keyword evidence="2" id="KW-0805">Transcription regulation</keyword>
<dbReference type="PANTHER" id="PTHR30346:SF0">
    <property type="entry name" value="HCA OPERON TRANSCRIPTIONAL ACTIVATOR HCAR"/>
    <property type="match status" value="1"/>
</dbReference>
<keyword evidence="7" id="KW-1185">Reference proteome</keyword>
<dbReference type="PRINTS" id="PR00039">
    <property type="entry name" value="HTHLYSR"/>
</dbReference>
<dbReference type="CDD" id="cd08412">
    <property type="entry name" value="PBP2_PAO1_like"/>
    <property type="match status" value="1"/>
</dbReference>
<dbReference type="Gene3D" id="1.10.10.10">
    <property type="entry name" value="Winged helix-like DNA-binding domain superfamily/Winged helix DNA-binding domain"/>
    <property type="match status" value="1"/>
</dbReference>
<dbReference type="PANTHER" id="PTHR30346">
    <property type="entry name" value="TRANSCRIPTIONAL DUAL REGULATOR HCAR-RELATED"/>
    <property type="match status" value="1"/>
</dbReference>
<evidence type="ECO:0000313" key="7">
    <source>
        <dbReference type="Proteomes" id="UP000326202"/>
    </source>
</evidence>
<proteinExistence type="inferred from homology"/>